<comment type="caution">
    <text evidence="7">The sequence shown here is derived from an EMBL/GenBank/DDBJ whole genome shotgun (WGS) entry which is preliminary data.</text>
</comment>
<dbReference type="GO" id="GO:0006508">
    <property type="term" value="P:proteolysis"/>
    <property type="evidence" value="ECO:0007669"/>
    <property type="project" value="UniProtKB-KW"/>
</dbReference>
<dbReference type="InterPro" id="IPR012337">
    <property type="entry name" value="RNaseH-like_sf"/>
</dbReference>
<dbReference type="GO" id="GO:0003676">
    <property type="term" value="F:nucleic acid binding"/>
    <property type="evidence" value="ECO:0007669"/>
    <property type="project" value="InterPro"/>
</dbReference>
<dbReference type="Pfam" id="PF25597">
    <property type="entry name" value="SH3_retrovirus"/>
    <property type="match status" value="1"/>
</dbReference>
<organism evidence="7 8">
    <name type="scientific">Apatococcus lobatus</name>
    <dbReference type="NCBI Taxonomy" id="904363"/>
    <lineage>
        <taxon>Eukaryota</taxon>
        <taxon>Viridiplantae</taxon>
        <taxon>Chlorophyta</taxon>
        <taxon>core chlorophytes</taxon>
        <taxon>Trebouxiophyceae</taxon>
        <taxon>Chlorellales</taxon>
        <taxon>Chlorellaceae</taxon>
        <taxon>Apatococcus</taxon>
    </lineage>
</organism>
<sequence>MRNLRPMREDIFITFGNGSMARVEAVGDVVLEVPGSDIATLTLSDVYHVPEAKMNLFSIDRAVEKGLDVRFSRVSAAERHCYLEKDGQLVAKATSQAGVFGMTAYVAETAASAVEDPETWHRRFGHLGYDNLAKLVAGNMVTGMTTSAADFKSASEQACGTCITSKQHKVPRPSSESDSQKPLELVHTDVCGPLQVPSLGVKPIRRKSEVPAVTKEVINFLEKQSGHVMHDLLVLRSDIGTEYINKELQEYLASKGVMHQTTTRYTPEQNGAAERLNRTLMRRVRAMLGDSGLSKEMWAEAACTACYIRNRSPASGRDRTPWELFFGKKPDGHFVGYSAHTKGYRIALPSGKVIIASDVTFVETKGPSGSTPAKPKEPAMPDILRDALVPSEQEEPDNRQDSSGSGDSGDDGDGDEGPGDGQGAQGPGAPAQARNPARARAKPGDWWRSQPEIAAAAVIEEPLTYEEALSSEQADEWRQAMDEEIRSLHANQTWTTEPVPKGVRALPVKWVYKAKKDANGNIERFKARLVAKGFRQKEGVDFNEVFAPVSKYATLRALLAVAAVEDLEVHQVDIKTAFLNGILEEEVYIEQPTGYQEGGPGIGCHLHKALYGLKQAPRAWHTRLNEELTEMGFKPSTADPGLYFKDVPSGRMYLLVYVDDVLIAARSKADVEEVKGELLSKFEGTDLGEATFFLAMDISRDRAAGTIKLTQKRLTAQLVKSYGLDDCKSKTVPLSTSLQLTKADGEYLDKETYT</sequence>
<dbReference type="Pfam" id="PF07727">
    <property type="entry name" value="RVT_2"/>
    <property type="match status" value="1"/>
</dbReference>
<dbReference type="InterPro" id="IPR039537">
    <property type="entry name" value="Retrotran_Ty1/copia-like"/>
</dbReference>
<evidence type="ECO:0000259" key="6">
    <source>
        <dbReference type="PROSITE" id="PS50994"/>
    </source>
</evidence>
<evidence type="ECO:0000313" key="8">
    <source>
        <dbReference type="Proteomes" id="UP001438707"/>
    </source>
</evidence>
<evidence type="ECO:0000256" key="1">
    <source>
        <dbReference type="ARBA" id="ARBA00022670"/>
    </source>
</evidence>
<dbReference type="Pfam" id="PF13976">
    <property type="entry name" value="gag_pre-integrs"/>
    <property type="match status" value="1"/>
</dbReference>
<dbReference type="InterPro" id="IPR036397">
    <property type="entry name" value="RNaseH_sf"/>
</dbReference>
<keyword evidence="8" id="KW-1185">Reference proteome</keyword>
<feature type="region of interest" description="Disordered" evidence="5">
    <location>
        <begin position="391"/>
        <end position="447"/>
    </location>
</feature>
<dbReference type="Gene3D" id="3.30.420.10">
    <property type="entry name" value="Ribonuclease H-like superfamily/Ribonuclease H"/>
    <property type="match status" value="1"/>
</dbReference>
<evidence type="ECO:0000256" key="5">
    <source>
        <dbReference type="SAM" id="MobiDB-lite"/>
    </source>
</evidence>
<evidence type="ECO:0000256" key="2">
    <source>
        <dbReference type="ARBA" id="ARBA00022723"/>
    </source>
</evidence>
<dbReference type="InterPro" id="IPR043502">
    <property type="entry name" value="DNA/RNA_pol_sf"/>
</dbReference>
<evidence type="ECO:0000313" key="7">
    <source>
        <dbReference type="EMBL" id="KAK9844605.1"/>
    </source>
</evidence>
<dbReference type="EMBL" id="JALJOS010000001">
    <property type="protein sequence ID" value="KAK9844605.1"/>
    <property type="molecule type" value="Genomic_DNA"/>
</dbReference>
<dbReference type="InterPro" id="IPR057670">
    <property type="entry name" value="SH3_retrovirus"/>
</dbReference>
<keyword evidence="3" id="KW-0064">Aspartyl protease</keyword>
<dbReference type="PANTHER" id="PTHR42648">
    <property type="entry name" value="TRANSPOSASE, PUTATIVE-RELATED"/>
    <property type="match status" value="1"/>
</dbReference>
<dbReference type="PANTHER" id="PTHR42648:SF28">
    <property type="entry name" value="TRANSPOSON-ENCODED PROTEIN WITH RIBONUCLEASE H-LIKE AND RETROVIRUS ZINC FINGER-LIKE DOMAINS"/>
    <property type="match status" value="1"/>
</dbReference>
<keyword evidence="2" id="KW-0479">Metal-binding</keyword>
<feature type="compositionally biased region" description="Acidic residues" evidence="5">
    <location>
        <begin position="408"/>
        <end position="418"/>
    </location>
</feature>
<dbReference type="SUPFAM" id="SSF56672">
    <property type="entry name" value="DNA/RNA polymerases"/>
    <property type="match status" value="1"/>
</dbReference>
<dbReference type="GO" id="GO:0046872">
    <property type="term" value="F:metal ion binding"/>
    <property type="evidence" value="ECO:0007669"/>
    <property type="project" value="UniProtKB-KW"/>
</dbReference>
<dbReference type="GO" id="GO:0015074">
    <property type="term" value="P:DNA integration"/>
    <property type="evidence" value="ECO:0007669"/>
    <property type="project" value="InterPro"/>
</dbReference>
<dbReference type="Pfam" id="PF22936">
    <property type="entry name" value="Pol_BBD"/>
    <property type="match status" value="1"/>
</dbReference>
<evidence type="ECO:0000256" key="4">
    <source>
        <dbReference type="ARBA" id="ARBA00022801"/>
    </source>
</evidence>
<name>A0AAW1SDQ4_9CHLO</name>
<protein>
    <recommendedName>
        <fullName evidence="6">Integrase catalytic domain-containing protein</fullName>
    </recommendedName>
</protein>
<keyword evidence="1" id="KW-0645">Protease</keyword>
<dbReference type="InterPro" id="IPR001584">
    <property type="entry name" value="Integrase_cat-core"/>
</dbReference>
<reference evidence="7 8" key="1">
    <citation type="journal article" date="2024" name="Nat. Commun.">
        <title>Phylogenomics reveals the evolutionary origins of lichenization in chlorophyte algae.</title>
        <authorList>
            <person name="Puginier C."/>
            <person name="Libourel C."/>
            <person name="Otte J."/>
            <person name="Skaloud P."/>
            <person name="Haon M."/>
            <person name="Grisel S."/>
            <person name="Petersen M."/>
            <person name="Berrin J.G."/>
            <person name="Delaux P.M."/>
            <person name="Dal Grande F."/>
            <person name="Keller J."/>
        </authorList>
    </citation>
    <scope>NUCLEOTIDE SEQUENCE [LARGE SCALE GENOMIC DNA]</scope>
    <source>
        <strain evidence="7 8">SAG 2145</strain>
    </source>
</reference>
<keyword evidence="4" id="KW-0378">Hydrolase</keyword>
<gene>
    <name evidence="7" type="ORF">WJX74_004501</name>
</gene>
<dbReference type="Proteomes" id="UP001438707">
    <property type="component" value="Unassembled WGS sequence"/>
</dbReference>
<dbReference type="InterPro" id="IPR054722">
    <property type="entry name" value="PolX-like_BBD"/>
</dbReference>
<accession>A0AAW1SDQ4</accession>
<evidence type="ECO:0000256" key="3">
    <source>
        <dbReference type="ARBA" id="ARBA00022750"/>
    </source>
</evidence>
<feature type="domain" description="Integrase catalytic" evidence="6">
    <location>
        <begin position="167"/>
        <end position="329"/>
    </location>
</feature>
<dbReference type="PROSITE" id="PS50994">
    <property type="entry name" value="INTEGRASE"/>
    <property type="match status" value="1"/>
</dbReference>
<dbReference type="InterPro" id="IPR025724">
    <property type="entry name" value="GAG-pre-integrase_dom"/>
</dbReference>
<dbReference type="SUPFAM" id="SSF53098">
    <property type="entry name" value="Ribonuclease H-like"/>
    <property type="match status" value="1"/>
</dbReference>
<dbReference type="InterPro" id="IPR013103">
    <property type="entry name" value="RVT_2"/>
</dbReference>
<proteinExistence type="predicted"/>
<feature type="compositionally biased region" description="Low complexity" evidence="5">
    <location>
        <begin position="427"/>
        <end position="438"/>
    </location>
</feature>
<dbReference type="AlphaFoldDB" id="A0AAW1SDQ4"/>
<dbReference type="GO" id="GO:0004190">
    <property type="term" value="F:aspartic-type endopeptidase activity"/>
    <property type="evidence" value="ECO:0007669"/>
    <property type="project" value="UniProtKB-KW"/>
</dbReference>